<accession>A0A8S9KT19</accession>
<name>A0A8S9KT19_BRACR</name>
<dbReference type="Proteomes" id="UP000712281">
    <property type="component" value="Unassembled WGS sequence"/>
</dbReference>
<organism evidence="1 2">
    <name type="scientific">Brassica cretica</name>
    <name type="common">Mustard</name>
    <dbReference type="NCBI Taxonomy" id="69181"/>
    <lineage>
        <taxon>Eukaryota</taxon>
        <taxon>Viridiplantae</taxon>
        <taxon>Streptophyta</taxon>
        <taxon>Embryophyta</taxon>
        <taxon>Tracheophyta</taxon>
        <taxon>Spermatophyta</taxon>
        <taxon>Magnoliopsida</taxon>
        <taxon>eudicotyledons</taxon>
        <taxon>Gunneridae</taxon>
        <taxon>Pentapetalae</taxon>
        <taxon>rosids</taxon>
        <taxon>malvids</taxon>
        <taxon>Brassicales</taxon>
        <taxon>Brassicaceae</taxon>
        <taxon>Brassiceae</taxon>
        <taxon>Brassica</taxon>
    </lineage>
</organism>
<sequence length="219" mass="24359">MLGPRKTSHVPSSRHSILPQIARGVSGSDDGFAPYLVPRDALNAKETCPDVPQALILLIDRKLGPRKTSHVPSSRHSILPQIARGVSGSDDGFAPYLVPRDALNAKETCPDVPQALILLIDRKWLMKRRRHLRIQRWTRRSYLATGPPPSGMESDEGTALRYWKRFAKLVDSLKTTQFGGISVSSKDLVDIAERTKANFNQDMGLFTYLYGRINVVVTG</sequence>
<comment type="caution">
    <text evidence="1">The sequence shown here is derived from an EMBL/GenBank/DDBJ whole genome shotgun (WGS) entry which is preliminary data.</text>
</comment>
<gene>
    <name evidence="1" type="ORF">F2Q68_00009256</name>
</gene>
<dbReference type="EMBL" id="QGKW02000717">
    <property type="protein sequence ID" value="KAF2596413.1"/>
    <property type="molecule type" value="Genomic_DNA"/>
</dbReference>
<evidence type="ECO:0000313" key="1">
    <source>
        <dbReference type="EMBL" id="KAF2596413.1"/>
    </source>
</evidence>
<evidence type="ECO:0000313" key="2">
    <source>
        <dbReference type="Proteomes" id="UP000712281"/>
    </source>
</evidence>
<reference evidence="1" key="1">
    <citation type="submission" date="2019-12" db="EMBL/GenBank/DDBJ databases">
        <title>Genome sequencing and annotation of Brassica cretica.</title>
        <authorList>
            <person name="Studholme D.J."/>
            <person name="Sarris P.F."/>
        </authorList>
    </citation>
    <scope>NUCLEOTIDE SEQUENCE</scope>
    <source>
        <strain evidence="1">PFS-001/15</strain>
        <tissue evidence="1">Leaf</tissue>
    </source>
</reference>
<dbReference type="AlphaFoldDB" id="A0A8S9KT19"/>
<protein>
    <submittedName>
        <fullName evidence="1">Uncharacterized protein</fullName>
    </submittedName>
</protein>
<proteinExistence type="predicted"/>